<dbReference type="InterPro" id="IPR013325">
    <property type="entry name" value="RNA_pol_sigma_r2"/>
</dbReference>
<dbReference type="RefSeq" id="WP_346758054.1">
    <property type="nucleotide sequence ID" value="NZ_JAUJEB010000001.1"/>
</dbReference>
<evidence type="ECO:0000256" key="2">
    <source>
        <dbReference type="ARBA" id="ARBA00023015"/>
    </source>
</evidence>
<dbReference type="Gene3D" id="1.10.10.10">
    <property type="entry name" value="Winged helix-like DNA-binding domain superfamily/Winged helix DNA-binding domain"/>
    <property type="match status" value="1"/>
</dbReference>
<dbReference type="Pfam" id="PF04542">
    <property type="entry name" value="Sigma70_r2"/>
    <property type="match status" value="1"/>
</dbReference>
<reference evidence="7" key="1">
    <citation type="submission" date="2023-06" db="EMBL/GenBank/DDBJ databases">
        <title>Genomic of Agaribacillus aureum.</title>
        <authorList>
            <person name="Wang G."/>
        </authorList>
    </citation>
    <scope>NUCLEOTIDE SEQUENCE</scope>
    <source>
        <strain evidence="7">BMA12</strain>
    </source>
</reference>
<dbReference type="Gene3D" id="1.10.1740.10">
    <property type="match status" value="1"/>
</dbReference>
<dbReference type="InterPro" id="IPR013249">
    <property type="entry name" value="RNA_pol_sigma70_r4_t2"/>
</dbReference>
<evidence type="ECO:0000313" key="7">
    <source>
        <dbReference type="EMBL" id="MDN5212737.1"/>
    </source>
</evidence>
<dbReference type="CDD" id="cd06171">
    <property type="entry name" value="Sigma70_r4"/>
    <property type="match status" value="1"/>
</dbReference>
<feature type="domain" description="RNA polymerase sigma factor 70 region 4 type 2" evidence="6">
    <location>
        <begin position="116"/>
        <end position="167"/>
    </location>
</feature>
<dbReference type="InterPro" id="IPR014284">
    <property type="entry name" value="RNA_pol_sigma-70_dom"/>
</dbReference>
<dbReference type="EMBL" id="JAUJEB010000001">
    <property type="protein sequence ID" value="MDN5212737.1"/>
    <property type="molecule type" value="Genomic_DNA"/>
</dbReference>
<dbReference type="InterPro" id="IPR014327">
    <property type="entry name" value="RNA_pol_sigma70_bacteroid"/>
</dbReference>
<evidence type="ECO:0000256" key="1">
    <source>
        <dbReference type="ARBA" id="ARBA00010641"/>
    </source>
</evidence>
<accession>A0ABT8L4Q4</accession>
<proteinExistence type="inferred from homology"/>
<dbReference type="Proteomes" id="UP001172083">
    <property type="component" value="Unassembled WGS sequence"/>
</dbReference>
<dbReference type="SUPFAM" id="SSF88659">
    <property type="entry name" value="Sigma3 and sigma4 domains of RNA polymerase sigma factors"/>
    <property type="match status" value="1"/>
</dbReference>
<keyword evidence="2" id="KW-0805">Transcription regulation</keyword>
<evidence type="ECO:0000259" key="6">
    <source>
        <dbReference type="Pfam" id="PF08281"/>
    </source>
</evidence>
<evidence type="ECO:0000256" key="3">
    <source>
        <dbReference type="ARBA" id="ARBA00023082"/>
    </source>
</evidence>
<organism evidence="7 8">
    <name type="scientific">Agaribacillus aureus</name>
    <dbReference type="NCBI Taxonomy" id="3051825"/>
    <lineage>
        <taxon>Bacteria</taxon>
        <taxon>Pseudomonadati</taxon>
        <taxon>Bacteroidota</taxon>
        <taxon>Cytophagia</taxon>
        <taxon>Cytophagales</taxon>
        <taxon>Splendidivirgaceae</taxon>
        <taxon>Agaribacillus</taxon>
    </lineage>
</organism>
<dbReference type="InterPro" id="IPR013324">
    <property type="entry name" value="RNA_pol_sigma_r3/r4-like"/>
</dbReference>
<dbReference type="InterPro" id="IPR007627">
    <property type="entry name" value="RNA_pol_sigma70_r2"/>
</dbReference>
<dbReference type="PANTHER" id="PTHR43133">
    <property type="entry name" value="RNA POLYMERASE ECF-TYPE SIGMA FACTO"/>
    <property type="match status" value="1"/>
</dbReference>
<keyword evidence="3" id="KW-0731">Sigma factor</keyword>
<dbReference type="NCBIfam" id="TIGR02985">
    <property type="entry name" value="Sig70_bacteroi1"/>
    <property type="match status" value="1"/>
</dbReference>
<evidence type="ECO:0000256" key="4">
    <source>
        <dbReference type="ARBA" id="ARBA00023163"/>
    </source>
</evidence>
<sequence length="184" mass="21751">MGLTLLRNIKNGDVEAFNELYNLYSIKLLNFSLMYLNSREEAEEVVQDVFCKIWQNRHKLDERYSLNGYIFRITKNQVLNKLRKRVHEPSSFVSINKCNIYQNKTENDILLHEMEQLLEEAIEALPPKRQLIFKLSRQKGLSNQEIADHLDISVNTVEGQMRKAIKYLRSYIEIINLSLIFVLM</sequence>
<protein>
    <submittedName>
        <fullName evidence="7">RNA polymerase sigma-70 factor</fullName>
    </submittedName>
</protein>
<dbReference type="InterPro" id="IPR039425">
    <property type="entry name" value="RNA_pol_sigma-70-like"/>
</dbReference>
<dbReference type="SUPFAM" id="SSF88946">
    <property type="entry name" value="Sigma2 domain of RNA polymerase sigma factors"/>
    <property type="match status" value="1"/>
</dbReference>
<keyword evidence="8" id="KW-1185">Reference proteome</keyword>
<name>A0ABT8L4Q4_9BACT</name>
<dbReference type="Pfam" id="PF08281">
    <property type="entry name" value="Sigma70_r4_2"/>
    <property type="match status" value="1"/>
</dbReference>
<keyword evidence="4" id="KW-0804">Transcription</keyword>
<evidence type="ECO:0000259" key="5">
    <source>
        <dbReference type="Pfam" id="PF04542"/>
    </source>
</evidence>
<evidence type="ECO:0000313" key="8">
    <source>
        <dbReference type="Proteomes" id="UP001172083"/>
    </source>
</evidence>
<comment type="similarity">
    <text evidence="1">Belongs to the sigma-70 factor family. ECF subfamily.</text>
</comment>
<dbReference type="NCBIfam" id="TIGR02937">
    <property type="entry name" value="sigma70-ECF"/>
    <property type="match status" value="1"/>
</dbReference>
<gene>
    <name evidence="7" type="ORF">QQ020_11795</name>
</gene>
<feature type="domain" description="RNA polymerase sigma-70 region 2" evidence="5">
    <location>
        <begin position="20"/>
        <end position="85"/>
    </location>
</feature>
<comment type="caution">
    <text evidence="7">The sequence shown here is derived from an EMBL/GenBank/DDBJ whole genome shotgun (WGS) entry which is preliminary data.</text>
</comment>
<dbReference type="PANTHER" id="PTHR43133:SF46">
    <property type="entry name" value="RNA POLYMERASE SIGMA-70 FACTOR ECF SUBFAMILY"/>
    <property type="match status" value="1"/>
</dbReference>
<dbReference type="InterPro" id="IPR036388">
    <property type="entry name" value="WH-like_DNA-bd_sf"/>
</dbReference>